<reference evidence="1 2" key="1">
    <citation type="submission" date="2015-10" db="EMBL/GenBank/DDBJ databases">
        <title>Genome analyses suggest a sexual origin of heterokaryosis in a supposedly ancient asexual fungus.</title>
        <authorList>
            <person name="Ropars J."/>
            <person name="Sedzielewska K."/>
            <person name="Noel J."/>
            <person name="Charron P."/>
            <person name="Farinelli L."/>
            <person name="Marton T."/>
            <person name="Kruger M."/>
            <person name="Pelin A."/>
            <person name="Brachmann A."/>
            <person name="Corradi N."/>
        </authorList>
    </citation>
    <scope>NUCLEOTIDE SEQUENCE [LARGE SCALE GENOMIC DNA]</scope>
    <source>
        <strain evidence="1 2">A4</strain>
    </source>
</reference>
<dbReference type="VEuPathDB" id="FungiDB:FUN_003902"/>
<evidence type="ECO:0000313" key="2">
    <source>
        <dbReference type="Proteomes" id="UP000234323"/>
    </source>
</evidence>
<comment type="caution">
    <text evidence="1">The sequence shown here is derived from an EMBL/GenBank/DDBJ whole genome shotgun (WGS) entry which is preliminary data.</text>
</comment>
<proteinExistence type="predicted"/>
<dbReference type="EMBL" id="LLXI01009718">
    <property type="protein sequence ID" value="PKY63302.1"/>
    <property type="molecule type" value="Genomic_DNA"/>
</dbReference>
<evidence type="ECO:0000313" key="1">
    <source>
        <dbReference type="EMBL" id="PKY63302.1"/>
    </source>
</evidence>
<accession>A0A2I1HWN5</accession>
<sequence length="91" mass="11218">MSLIYSKFDFMNKPWWRPDYDDRAPQYFISSIKHFQQAILLSIENEDELFWKGFIDLHREHYLMECISAEGDFFQEQFLDLFYTWLAIFAE</sequence>
<dbReference type="AlphaFoldDB" id="A0A2I1HWN5"/>
<dbReference type="Proteomes" id="UP000234323">
    <property type="component" value="Unassembled WGS sequence"/>
</dbReference>
<name>A0A2I1HWN5_9GLOM</name>
<dbReference type="VEuPathDB" id="FungiDB:RhiirA1_534805"/>
<keyword evidence="2" id="KW-1185">Reference proteome</keyword>
<organism evidence="1 2">
    <name type="scientific">Rhizophagus irregularis</name>
    <dbReference type="NCBI Taxonomy" id="588596"/>
    <lineage>
        <taxon>Eukaryota</taxon>
        <taxon>Fungi</taxon>
        <taxon>Fungi incertae sedis</taxon>
        <taxon>Mucoromycota</taxon>
        <taxon>Glomeromycotina</taxon>
        <taxon>Glomeromycetes</taxon>
        <taxon>Glomerales</taxon>
        <taxon>Glomeraceae</taxon>
        <taxon>Rhizophagus</taxon>
    </lineage>
</organism>
<protein>
    <submittedName>
        <fullName evidence="1">Uncharacterized protein</fullName>
    </submittedName>
</protein>
<gene>
    <name evidence="1" type="ORF">RhiirA4_491754</name>
</gene>